<evidence type="ECO:0000256" key="2">
    <source>
        <dbReference type="ARBA" id="ARBA00022649"/>
    </source>
</evidence>
<evidence type="ECO:0000313" key="4">
    <source>
        <dbReference type="Proteomes" id="UP001500399"/>
    </source>
</evidence>
<dbReference type="PANTHER" id="PTHR38781:SF1">
    <property type="entry name" value="ANTITOXIN DINJ-RELATED"/>
    <property type="match status" value="1"/>
</dbReference>
<name>A0ABN0T218_9FIRM</name>
<keyword evidence="2" id="KW-1277">Toxin-antitoxin system</keyword>
<gene>
    <name evidence="3" type="ORF">GCM10008919_11260</name>
</gene>
<comment type="similarity">
    <text evidence="1">Belongs to the RelB/DinJ antitoxin family.</text>
</comment>
<comment type="caution">
    <text evidence="3">The sequence shown here is derived from an EMBL/GenBank/DDBJ whole genome shotgun (WGS) entry which is preliminary data.</text>
</comment>
<dbReference type="Gene3D" id="1.10.1220.10">
    <property type="entry name" value="Met repressor-like"/>
    <property type="match status" value="1"/>
</dbReference>
<reference evidence="3 4" key="1">
    <citation type="journal article" date="2019" name="Int. J. Syst. Evol. Microbiol.">
        <title>The Global Catalogue of Microorganisms (GCM) 10K type strain sequencing project: providing services to taxonomists for standard genome sequencing and annotation.</title>
        <authorList>
            <consortium name="The Broad Institute Genomics Platform"/>
            <consortium name="The Broad Institute Genome Sequencing Center for Infectious Disease"/>
            <person name="Wu L."/>
            <person name="Ma J."/>
        </authorList>
    </citation>
    <scope>NUCLEOTIDE SEQUENCE [LARGE SCALE GENOMIC DNA]</scope>
    <source>
        <strain evidence="3 4">JCM 8542</strain>
    </source>
</reference>
<dbReference type="RefSeq" id="WP_304986828.1">
    <property type="nucleotide sequence ID" value="NZ_BAAACR010000008.1"/>
</dbReference>
<protein>
    <recommendedName>
        <fullName evidence="5">Addiction module antitoxin, RelB/DinJ family</fullName>
    </recommendedName>
</protein>
<dbReference type="EMBL" id="BAAACR010000008">
    <property type="protein sequence ID" value="GAA0209769.1"/>
    <property type="molecule type" value="Genomic_DNA"/>
</dbReference>
<evidence type="ECO:0000256" key="1">
    <source>
        <dbReference type="ARBA" id="ARBA00010562"/>
    </source>
</evidence>
<dbReference type="InterPro" id="IPR013321">
    <property type="entry name" value="Arc_rbn_hlx_hlx"/>
</dbReference>
<organism evidence="3 4">
    <name type="scientific">Selenomonas dianae</name>
    <dbReference type="NCBI Taxonomy" id="135079"/>
    <lineage>
        <taxon>Bacteria</taxon>
        <taxon>Bacillati</taxon>
        <taxon>Bacillota</taxon>
        <taxon>Negativicutes</taxon>
        <taxon>Selenomonadales</taxon>
        <taxon>Selenomonadaceae</taxon>
        <taxon>Selenomonas</taxon>
    </lineage>
</organism>
<dbReference type="InterPro" id="IPR007337">
    <property type="entry name" value="RelB/DinJ"/>
</dbReference>
<evidence type="ECO:0000313" key="3">
    <source>
        <dbReference type="EMBL" id="GAA0209769.1"/>
    </source>
</evidence>
<dbReference type="NCBIfam" id="TIGR02384">
    <property type="entry name" value="RelB_DinJ"/>
    <property type="match status" value="1"/>
</dbReference>
<proteinExistence type="inferred from homology"/>
<sequence>MAQAMVSFRMDAELKKTTEEICKGMGLTLTSAFTMFAAKVSQERAIPFKVGLPPIDPFDSEENLSHIERSLDQLDRGEGIEMSMQELEGFMNAVT</sequence>
<keyword evidence="4" id="KW-1185">Reference proteome</keyword>
<accession>A0ABN0T218</accession>
<dbReference type="PANTHER" id="PTHR38781">
    <property type="entry name" value="ANTITOXIN DINJ-RELATED"/>
    <property type="match status" value="1"/>
</dbReference>
<dbReference type="Pfam" id="PF04221">
    <property type="entry name" value="RelB"/>
    <property type="match status" value="1"/>
</dbReference>
<evidence type="ECO:0008006" key="5">
    <source>
        <dbReference type="Google" id="ProtNLM"/>
    </source>
</evidence>
<dbReference type="Proteomes" id="UP001500399">
    <property type="component" value="Unassembled WGS sequence"/>
</dbReference>